<gene>
    <name evidence="1" type="ORF">QBC46DRAFT_336712</name>
</gene>
<comment type="caution">
    <text evidence="1">The sequence shown here is derived from an EMBL/GenBank/DDBJ whole genome shotgun (WGS) entry which is preliminary data.</text>
</comment>
<accession>A0AAN6NGI1</accession>
<reference evidence="2" key="1">
    <citation type="journal article" date="2023" name="Mol. Phylogenet. Evol.">
        <title>Genome-scale phylogeny and comparative genomics of the fungal order Sordariales.</title>
        <authorList>
            <person name="Hensen N."/>
            <person name="Bonometti L."/>
            <person name="Westerberg I."/>
            <person name="Brannstrom I.O."/>
            <person name="Guillou S."/>
            <person name="Cros-Aarteil S."/>
            <person name="Calhoun S."/>
            <person name="Haridas S."/>
            <person name="Kuo A."/>
            <person name="Mondo S."/>
            <person name="Pangilinan J."/>
            <person name="Riley R."/>
            <person name="LaButti K."/>
            <person name="Andreopoulos B."/>
            <person name="Lipzen A."/>
            <person name="Chen C."/>
            <person name="Yan M."/>
            <person name="Daum C."/>
            <person name="Ng V."/>
            <person name="Clum A."/>
            <person name="Steindorff A."/>
            <person name="Ohm R.A."/>
            <person name="Martin F."/>
            <person name="Silar P."/>
            <person name="Natvig D.O."/>
            <person name="Lalanne C."/>
            <person name="Gautier V."/>
            <person name="Ament-Velasquez S.L."/>
            <person name="Kruys A."/>
            <person name="Hutchinson M.I."/>
            <person name="Powell A.J."/>
            <person name="Barry K."/>
            <person name="Miller A.N."/>
            <person name="Grigoriev I.V."/>
            <person name="Debuchy R."/>
            <person name="Gladieux P."/>
            <person name="Hiltunen Thoren M."/>
            <person name="Johannesson H."/>
        </authorList>
    </citation>
    <scope>NUCLEOTIDE SEQUENCE [LARGE SCALE GENOMIC DNA]</scope>
    <source>
        <strain evidence="2">CBS 340.73</strain>
    </source>
</reference>
<name>A0AAN6NGI1_9PEZI</name>
<organism evidence="1 2">
    <name type="scientific">Diplogelasinospora grovesii</name>
    <dbReference type="NCBI Taxonomy" id="303347"/>
    <lineage>
        <taxon>Eukaryota</taxon>
        <taxon>Fungi</taxon>
        <taxon>Dikarya</taxon>
        <taxon>Ascomycota</taxon>
        <taxon>Pezizomycotina</taxon>
        <taxon>Sordariomycetes</taxon>
        <taxon>Sordariomycetidae</taxon>
        <taxon>Sordariales</taxon>
        <taxon>Diplogelasinosporaceae</taxon>
        <taxon>Diplogelasinospora</taxon>
    </lineage>
</organism>
<sequence>MDLQRSSLTGEYPLQIYEEIARLAREHCRMHSENNRCGRSNGRQMRNSLQSASALAFAYHHNNQQQLLLEDPDAKPSMPMLGV</sequence>
<evidence type="ECO:0000313" key="1">
    <source>
        <dbReference type="EMBL" id="KAK3945397.1"/>
    </source>
</evidence>
<protein>
    <submittedName>
        <fullName evidence="1">Uncharacterized protein</fullName>
    </submittedName>
</protein>
<dbReference type="EMBL" id="MU853755">
    <property type="protein sequence ID" value="KAK3945397.1"/>
    <property type="molecule type" value="Genomic_DNA"/>
</dbReference>
<dbReference type="Proteomes" id="UP001303473">
    <property type="component" value="Unassembled WGS sequence"/>
</dbReference>
<dbReference type="AlphaFoldDB" id="A0AAN6NGI1"/>
<proteinExistence type="predicted"/>
<evidence type="ECO:0000313" key="2">
    <source>
        <dbReference type="Proteomes" id="UP001303473"/>
    </source>
</evidence>
<keyword evidence="2" id="KW-1185">Reference proteome</keyword>